<dbReference type="Pfam" id="PF18096">
    <property type="entry name" value="Thump_like"/>
    <property type="match status" value="1"/>
</dbReference>
<dbReference type="InterPro" id="IPR041497">
    <property type="entry name" value="Thump-like"/>
</dbReference>
<dbReference type="Proteomes" id="UP000644727">
    <property type="component" value="Unassembled WGS sequence"/>
</dbReference>
<evidence type="ECO:0000259" key="2">
    <source>
        <dbReference type="Pfam" id="PF18096"/>
    </source>
</evidence>
<dbReference type="SUPFAM" id="SSF53335">
    <property type="entry name" value="S-adenosyl-L-methionine-dependent methyltransferases"/>
    <property type="match status" value="1"/>
</dbReference>
<protein>
    <submittedName>
        <fullName evidence="3">SAM-dependent methyltransferase</fullName>
    </submittedName>
</protein>
<dbReference type="InterPro" id="IPR029063">
    <property type="entry name" value="SAM-dependent_MTases_sf"/>
</dbReference>
<gene>
    <name evidence="3" type="ORF">IOE58_06370</name>
</gene>
<dbReference type="GO" id="GO:0008168">
    <property type="term" value="F:methyltransferase activity"/>
    <property type="evidence" value="ECO:0007669"/>
    <property type="project" value="UniProtKB-KW"/>
</dbReference>
<dbReference type="Gene3D" id="3.40.50.150">
    <property type="entry name" value="Vaccinia Virus protein VP39"/>
    <property type="match status" value="1"/>
</dbReference>
<keyword evidence="3" id="KW-0808">Transferase</keyword>
<feature type="domain" description="THUMP-like" evidence="2">
    <location>
        <begin position="390"/>
        <end position="463"/>
    </location>
</feature>
<feature type="region of interest" description="Disordered" evidence="1">
    <location>
        <begin position="462"/>
        <end position="481"/>
    </location>
</feature>
<feature type="compositionally biased region" description="Gly residues" evidence="1">
    <location>
        <begin position="469"/>
        <end position="481"/>
    </location>
</feature>
<comment type="caution">
    <text evidence="3">The sequence shown here is derived from an EMBL/GenBank/DDBJ whole genome shotgun (WGS) entry which is preliminary data.</text>
</comment>
<dbReference type="CDD" id="cd02440">
    <property type="entry name" value="AdoMet_MTases"/>
    <property type="match status" value="1"/>
</dbReference>
<feature type="region of interest" description="Disordered" evidence="1">
    <location>
        <begin position="302"/>
        <end position="343"/>
    </location>
</feature>
<dbReference type="EMBL" id="JADEYR010000004">
    <property type="protein sequence ID" value="MBE9403826.1"/>
    <property type="molecule type" value="Genomic_DNA"/>
</dbReference>
<organism evidence="3 4">
    <name type="scientific">Brachybacterium epidermidis</name>
    <dbReference type="NCBI Taxonomy" id="2781983"/>
    <lineage>
        <taxon>Bacteria</taxon>
        <taxon>Bacillati</taxon>
        <taxon>Actinomycetota</taxon>
        <taxon>Actinomycetes</taxon>
        <taxon>Micrococcales</taxon>
        <taxon>Dermabacteraceae</taxon>
        <taxon>Brachybacterium</taxon>
    </lineage>
</organism>
<evidence type="ECO:0000313" key="3">
    <source>
        <dbReference type="EMBL" id="MBE9403826.1"/>
    </source>
</evidence>
<keyword evidence="4" id="KW-1185">Reference proteome</keyword>
<reference evidence="3 4" key="1">
    <citation type="submission" date="2020-10" db="EMBL/GenBank/DDBJ databases">
        <title>Draft genome and description of Brachybacterium epidermidis sp nov.</title>
        <authorList>
            <person name="Boxberger M."/>
            <person name="La Scola B."/>
        </authorList>
    </citation>
    <scope>NUCLEOTIDE SEQUENCE [LARGE SCALE GENOMIC DNA]</scope>
    <source>
        <strain evidence="3 4">Marseille-Q2903</strain>
    </source>
</reference>
<dbReference type="RefSeq" id="WP_193865563.1">
    <property type="nucleotide sequence ID" value="NZ_JADEYR010000004.1"/>
</dbReference>
<sequence length="481" mass="50554">MPAPSANDADAQADDAVRALEPLLRPEGWTLLNTLPPYREKDALRLGATLREAGHDPALVSAALTQSRLRARATEKFGEFAASMLFTPHGLEQATRLPVAALHAERFAKAGVGSVADLGCGIGGDSMALAGLGMDVLAVDRDPATVAVATVNLRPFPNVRVRLGRAEGHDPAQTEGIWLDPARRAVSGRGTRRLHDPEQYEPPLSAVIELAARLGSLHGGTELEGPCAPSGDGGSRVRFGALGAKLGPAIDRELLPAGTETQWLSWHGQVLEATCWFGPLATPGTPTSALVVDRDGAHLLTARSHGAGTSGDSDESVSPPAFTGAGDRADSGEVPGDPQPGPLGDHLYEPDGAVIRAGLIGRLARDLDAHTLDPTIAYLTGDVRTTTPFARGYAVRDVMPFGLKRLTSYLKEHRLGVLEIKKRGTAVEPEELRRRLRPRRFGEESATLVLTRIAGEQMVVVTSPHGHSPAGGTGPPSGGAQ</sequence>
<evidence type="ECO:0000313" key="4">
    <source>
        <dbReference type="Proteomes" id="UP000644727"/>
    </source>
</evidence>
<accession>A0ABR9W070</accession>
<evidence type="ECO:0000256" key="1">
    <source>
        <dbReference type="SAM" id="MobiDB-lite"/>
    </source>
</evidence>
<dbReference type="GO" id="GO:0032259">
    <property type="term" value="P:methylation"/>
    <property type="evidence" value="ECO:0007669"/>
    <property type="project" value="UniProtKB-KW"/>
</dbReference>
<proteinExistence type="predicted"/>
<keyword evidence="3" id="KW-0489">Methyltransferase</keyword>
<name>A0ABR9W070_9MICO</name>